<dbReference type="AlphaFoldDB" id="A0AA39I2X2"/>
<dbReference type="Proteomes" id="UP001175271">
    <property type="component" value="Unassembled WGS sequence"/>
</dbReference>
<dbReference type="EMBL" id="JAUCMV010000002">
    <property type="protein sequence ID" value="KAK0415497.1"/>
    <property type="molecule type" value="Genomic_DNA"/>
</dbReference>
<comment type="caution">
    <text evidence="2">The sequence shown here is derived from an EMBL/GenBank/DDBJ whole genome shotgun (WGS) entry which is preliminary data.</text>
</comment>
<reference evidence="2" key="1">
    <citation type="submission" date="2023-06" db="EMBL/GenBank/DDBJ databases">
        <title>Genomic analysis of the entomopathogenic nematode Steinernema hermaphroditum.</title>
        <authorList>
            <person name="Schwarz E.M."/>
            <person name="Heppert J.K."/>
            <person name="Baniya A."/>
            <person name="Schwartz H.T."/>
            <person name="Tan C.-H."/>
            <person name="Antoshechkin I."/>
            <person name="Sternberg P.W."/>
            <person name="Goodrich-Blair H."/>
            <person name="Dillman A.R."/>
        </authorList>
    </citation>
    <scope>NUCLEOTIDE SEQUENCE</scope>
    <source>
        <strain evidence="2">PS9179</strain>
        <tissue evidence="2">Whole animal</tissue>
    </source>
</reference>
<proteinExistence type="predicted"/>
<evidence type="ECO:0000313" key="2">
    <source>
        <dbReference type="EMBL" id="KAK0415497.1"/>
    </source>
</evidence>
<feature type="region of interest" description="Disordered" evidence="1">
    <location>
        <begin position="37"/>
        <end position="83"/>
    </location>
</feature>
<evidence type="ECO:0000313" key="3">
    <source>
        <dbReference type="Proteomes" id="UP001175271"/>
    </source>
</evidence>
<accession>A0AA39I2X2</accession>
<keyword evidence="3" id="KW-1185">Reference proteome</keyword>
<name>A0AA39I2X2_9BILA</name>
<gene>
    <name evidence="2" type="ORF">QR680_011974</name>
</gene>
<evidence type="ECO:0000256" key="1">
    <source>
        <dbReference type="SAM" id="MobiDB-lite"/>
    </source>
</evidence>
<protein>
    <submittedName>
        <fullName evidence="2">Uncharacterized protein</fullName>
    </submittedName>
</protein>
<sequence>MWCDAPSRQLACGTGRLEKRWPDHNDERRRYYLSVGLHSRKRATDKNDPESMTAEQSGRAPPDKKLVSTAARPSTWPSDPPEY</sequence>
<organism evidence="2 3">
    <name type="scientific">Steinernema hermaphroditum</name>
    <dbReference type="NCBI Taxonomy" id="289476"/>
    <lineage>
        <taxon>Eukaryota</taxon>
        <taxon>Metazoa</taxon>
        <taxon>Ecdysozoa</taxon>
        <taxon>Nematoda</taxon>
        <taxon>Chromadorea</taxon>
        <taxon>Rhabditida</taxon>
        <taxon>Tylenchina</taxon>
        <taxon>Panagrolaimomorpha</taxon>
        <taxon>Strongyloidoidea</taxon>
        <taxon>Steinernematidae</taxon>
        <taxon>Steinernema</taxon>
    </lineage>
</organism>